<dbReference type="SUPFAM" id="SSF52283">
    <property type="entry name" value="Formate/glycerate dehydrogenase catalytic domain-like"/>
    <property type="match status" value="1"/>
</dbReference>
<evidence type="ECO:0000256" key="1">
    <source>
        <dbReference type="ARBA" id="ARBA00023002"/>
    </source>
</evidence>
<proteinExistence type="predicted"/>
<dbReference type="GO" id="GO:0051287">
    <property type="term" value="F:NAD binding"/>
    <property type="evidence" value="ECO:0007669"/>
    <property type="project" value="InterPro"/>
</dbReference>
<dbReference type="PANTHER" id="PTHR10996">
    <property type="entry name" value="2-HYDROXYACID DEHYDROGENASE-RELATED"/>
    <property type="match status" value="1"/>
</dbReference>
<keyword evidence="2" id="KW-0520">NAD</keyword>
<keyword evidence="1" id="KW-0560">Oxidoreductase</keyword>
<evidence type="ECO:0000256" key="3">
    <source>
        <dbReference type="SAM" id="MobiDB-lite"/>
    </source>
</evidence>
<dbReference type="Gene3D" id="3.40.50.720">
    <property type="entry name" value="NAD(P)-binding Rossmann-like Domain"/>
    <property type="match status" value="2"/>
</dbReference>
<name>A0A1H1UMU4_9MICC</name>
<dbReference type="AlphaFoldDB" id="A0A1H1UMU4"/>
<evidence type="ECO:0000259" key="4">
    <source>
        <dbReference type="Pfam" id="PF02826"/>
    </source>
</evidence>
<dbReference type="GO" id="GO:0005829">
    <property type="term" value="C:cytosol"/>
    <property type="evidence" value="ECO:0007669"/>
    <property type="project" value="TreeGrafter"/>
</dbReference>
<dbReference type="InterPro" id="IPR006140">
    <property type="entry name" value="D-isomer_DH_NAD-bd"/>
</dbReference>
<dbReference type="PROSITE" id="PS00671">
    <property type="entry name" value="D_2_HYDROXYACID_DH_3"/>
    <property type="match status" value="1"/>
</dbReference>
<feature type="region of interest" description="Disordered" evidence="3">
    <location>
        <begin position="305"/>
        <end position="328"/>
    </location>
</feature>
<dbReference type="Proteomes" id="UP000198751">
    <property type="component" value="Chromosome I"/>
</dbReference>
<dbReference type="PANTHER" id="PTHR10996:SF178">
    <property type="entry name" value="2-HYDROXYACID DEHYDROGENASE YGL185C-RELATED"/>
    <property type="match status" value="1"/>
</dbReference>
<dbReference type="EMBL" id="LT629779">
    <property type="protein sequence ID" value="SDS73536.1"/>
    <property type="molecule type" value="Genomic_DNA"/>
</dbReference>
<accession>A0A1H1UMU4</accession>
<sequence>MQLIRTVSFPEPQLLADLSPLPEGLRGVVWDMQGEPDAAHGSIDGVILPYINAGAVLGNLDKVQDLKFVQTQSTGFDGVREAAGPGAAVANASGVHAAATAELAVGLILAKLRGIDQAVRDQQAENWAPQRRQSLADRRVLLLGIGGIGQELARRLEPFEVTVTRVGSTARTDEHGQVHSSTDLESLARDHDILVSVLPLNDHTHHLVNARVLAALPDGALVVNVGRGPVIDTDALTAEVVSGRLQCALDVVDPEPLPKGHPLWSTDNALITPHVGGNASAFEPRILKLLKRQLEALASGETPANLVQQGPFQQVPSQPGSSKQGASA</sequence>
<evidence type="ECO:0000313" key="6">
    <source>
        <dbReference type="Proteomes" id="UP000198751"/>
    </source>
</evidence>
<dbReference type="GO" id="GO:0016618">
    <property type="term" value="F:hydroxypyruvate reductase [NAD(P)H] activity"/>
    <property type="evidence" value="ECO:0007669"/>
    <property type="project" value="TreeGrafter"/>
</dbReference>
<dbReference type="InterPro" id="IPR029753">
    <property type="entry name" value="D-isomer_DH_CS"/>
</dbReference>
<feature type="domain" description="D-isomer specific 2-hydroxyacid dehydrogenase NAD-binding" evidence="4">
    <location>
        <begin position="105"/>
        <end position="276"/>
    </location>
</feature>
<keyword evidence="6" id="KW-1185">Reference proteome</keyword>
<gene>
    <name evidence="5" type="ORF">SAMN04489743_0728</name>
</gene>
<dbReference type="SUPFAM" id="SSF51735">
    <property type="entry name" value="NAD(P)-binding Rossmann-fold domains"/>
    <property type="match status" value="1"/>
</dbReference>
<evidence type="ECO:0000256" key="2">
    <source>
        <dbReference type="ARBA" id="ARBA00023027"/>
    </source>
</evidence>
<dbReference type="Pfam" id="PF02826">
    <property type="entry name" value="2-Hacid_dh_C"/>
    <property type="match status" value="1"/>
</dbReference>
<organism evidence="5 6">
    <name type="scientific">Pseudarthrobacter equi</name>
    <dbReference type="NCBI Taxonomy" id="728066"/>
    <lineage>
        <taxon>Bacteria</taxon>
        <taxon>Bacillati</taxon>
        <taxon>Actinomycetota</taxon>
        <taxon>Actinomycetes</taxon>
        <taxon>Micrococcales</taxon>
        <taxon>Micrococcaceae</taxon>
        <taxon>Pseudarthrobacter</taxon>
    </lineage>
</organism>
<dbReference type="RefSeq" id="WP_091717649.1">
    <property type="nucleotide sequence ID" value="NZ_LT629779.1"/>
</dbReference>
<dbReference type="InterPro" id="IPR050223">
    <property type="entry name" value="D-isomer_2-hydroxyacid_DH"/>
</dbReference>
<protein>
    <submittedName>
        <fullName evidence="5">Phosphoglycerate dehydrogenase</fullName>
    </submittedName>
</protein>
<dbReference type="InterPro" id="IPR036291">
    <property type="entry name" value="NAD(P)-bd_dom_sf"/>
</dbReference>
<dbReference type="GO" id="GO:0030267">
    <property type="term" value="F:glyoxylate reductase (NADPH) activity"/>
    <property type="evidence" value="ECO:0007669"/>
    <property type="project" value="TreeGrafter"/>
</dbReference>
<reference evidence="6" key="1">
    <citation type="submission" date="2016-10" db="EMBL/GenBank/DDBJ databases">
        <authorList>
            <person name="Varghese N."/>
            <person name="Submissions S."/>
        </authorList>
    </citation>
    <scope>NUCLEOTIDE SEQUENCE [LARGE SCALE GENOMIC DNA]</scope>
    <source>
        <strain evidence="6">IMMIB L-1606</strain>
    </source>
</reference>
<evidence type="ECO:0000313" key="5">
    <source>
        <dbReference type="EMBL" id="SDS73536.1"/>
    </source>
</evidence>
<dbReference type="CDD" id="cd12166">
    <property type="entry name" value="2-Hacid_dh_7"/>
    <property type="match status" value="1"/>
</dbReference>
<dbReference type="OrthoDB" id="4324715at2"/>